<keyword evidence="6" id="KW-0472">Membrane</keyword>
<evidence type="ECO:0000256" key="6">
    <source>
        <dbReference type="ARBA" id="ARBA00023136"/>
    </source>
</evidence>
<proteinExistence type="predicted"/>
<keyword evidence="7" id="KW-1015">Disulfide bond</keyword>
<sequence>MCARCLLLCAGAALATALALDPGYQPEEFHEDAIDVQDYRSACPSDQVLRTRDTCHLNGAEVPCIRLRCCDTHRYVAGRCIPKSVDPCSLRLCEQACEARGDQLWCSCHAGFRFHQQNYERKQQPYCVDVDECAQDNGGCEQRCVNDVGGHHCECALPLTLAGDGRRCERPVPIPIPEPLPLIRASSRCYAPCDTVSWLSRRVKQLSDQLHTTQEALKKIMEHPMLKEGADQFADGTMTYRVLDATAPLEGGYCRCERGPRGPPGAPGIEGPKGDAGPRGPRGARGPRGSLDLMLLLLADIRHDIRNLEAKVYTEGEQPERFNLQKAWRHQRKQDRLEREKSTEQDLEAYTAPPIVKEVGTVVITPQGQTGDLFHSDPTTDWSLVKGETEPPELPFGLTQDMSAMDEKLREFYILANTTSPGDDDEDDTADDDADADYNFYGQ</sequence>
<feature type="chain" id="PRO_5044805489" evidence="9">
    <location>
        <begin position="20"/>
        <end position="443"/>
    </location>
</feature>
<evidence type="ECO:0000256" key="2">
    <source>
        <dbReference type="ARBA" id="ARBA00022692"/>
    </source>
</evidence>
<dbReference type="InterPro" id="IPR051505">
    <property type="entry name" value="C-type_lectin_domain"/>
</dbReference>
<evidence type="ECO:0000256" key="9">
    <source>
        <dbReference type="SAM" id="SignalP"/>
    </source>
</evidence>
<feature type="region of interest" description="Disordered" evidence="8">
    <location>
        <begin position="324"/>
        <end position="345"/>
    </location>
</feature>
<dbReference type="PANTHER" id="PTHR14789:SF2">
    <property type="entry name" value="LAYILIN"/>
    <property type="match status" value="1"/>
</dbReference>
<evidence type="ECO:0000256" key="3">
    <source>
        <dbReference type="ARBA" id="ARBA00022729"/>
    </source>
</evidence>
<dbReference type="SMART" id="SM00179">
    <property type="entry name" value="EGF_CA"/>
    <property type="match status" value="1"/>
</dbReference>
<dbReference type="Proteomes" id="UP001549921">
    <property type="component" value="Unassembled WGS sequence"/>
</dbReference>
<accession>A0ABD0SN93</accession>
<evidence type="ECO:0000313" key="13">
    <source>
        <dbReference type="Proteomes" id="UP001549921"/>
    </source>
</evidence>
<keyword evidence="4" id="KW-0430">Lectin</keyword>
<evidence type="ECO:0000256" key="5">
    <source>
        <dbReference type="ARBA" id="ARBA00022989"/>
    </source>
</evidence>
<keyword evidence="3 9" id="KW-0732">Signal</keyword>
<dbReference type="PANTHER" id="PTHR14789">
    <property type="entry name" value="CHONDROLECTIN VARIANT CHODLFDELTAE"/>
    <property type="match status" value="1"/>
</dbReference>
<gene>
    <name evidence="12" type="ORF">ABMA28_005902</name>
</gene>
<dbReference type="InterPro" id="IPR001881">
    <property type="entry name" value="EGF-like_Ca-bd_dom"/>
</dbReference>
<feature type="domain" description="EGF-like" evidence="11">
    <location>
        <begin position="87"/>
        <end position="128"/>
    </location>
</feature>
<evidence type="ECO:0000259" key="11">
    <source>
        <dbReference type="SMART" id="SM00181"/>
    </source>
</evidence>
<feature type="compositionally biased region" description="Basic and acidic residues" evidence="8">
    <location>
        <begin position="334"/>
        <end position="344"/>
    </location>
</feature>
<feature type="region of interest" description="Disordered" evidence="8">
    <location>
        <begin position="416"/>
        <end position="443"/>
    </location>
</feature>
<dbReference type="EMBL" id="JBEDNZ010000018">
    <property type="protein sequence ID" value="KAL0821308.1"/>
    <property type="molecule type" value="Genomic_DNA"/>
</dbReference>
<dbReference type="AlphaFoldDB" id="A0ABD0SN93"/>
<dbReference type="GO" id="GO:0030246">
    <property type="term" value="F:carbohydrate binding"/>
    <property type="evidence" value="ECO:0007669"/>
    <property type="project" value="UniProtKB-KW"/>
</dbReference>
<name>A0ABD0SN93_LOXSC</name>
<evidence type="ECO:0000256" key="4">
    <source>
        <dbReference type="ARBA" id="ARBA00022734"/>
    </source>
</evidence>
<reference evidence="12 13" key="1">
    <citation type="submission" date="2024-06" db="EMBL/GenBank/DDBJ databases">
        <title>A chromosome-level genome assembly of beet webworm, Loxostege sticticalis.</title>
        <authorList>
            <person name="Zhang Y."/>
        </authorList>
    </citation>
    <scope>NUCLEOTIDE SEQUENCE [LARGE SCALE GENOMIC DNA]</scope>
    <source>
        <strain evidence="12">AQ028</strain>
        <tissue evidence="12">Male pupae</tissue>
    </source>
</reference>
<dbReference type="InterPro" id="IPR000742">
    <property type="entry name" value="EGF"/>
</dbReference>
<evidence type="ECO:0000256" key="1">
    <source>
        <dbReference type="ARBA" id="ARBA00004479"/>
    </source>
</evidence>
<feature type="domain" description="EGF-like" evidence="11">
    <location>
        <begin position="132"/>
        <end position="169"/>
    </location>
</feature>
<dbReference type="SUPFAM" id="SSF57196">
    <property type="entry name" value="EGF/Laminin"/>
    <property type="match status" value="1"/>
</dbReference>
<evidence type="ECO:0000259" key="10">
    <source>
        <dbReference type="SMART" id="SM00179"/>
    </source>
</evidence>
<dbReference type="GO" id="GO:0016020">
    <property type="term" value="C:membrane"/>
    <property type="evidence" value="ECO:0007669"/>
    <property type="project" value="UniProtKB-SubCell"/>
</dbReference>
<comment type="subcellular location">
    <subcellularLocation>
        <location evidence="1">Membrane</location>
        <topology evidence="1">Single-pass type I membrane protein</topology>
    </subcellularLocation>
</comment>
<keyword evidence="2" id="KW-0812">Transmembrane</keyword>
<dbReference type="SMART" id="SM00181">
    <property type="entry name" value="EGF"/>
    <property type="match status" value="2"/>
</dbReference>
<feature type="domain" description="EGF-like calcium-binding" evidence="10">
    <location>
        <begin position="129"/>
        <end position="169"/>
    </location>
</feature>
<protein>
    <submittedName>
        <fullName evidence="12">Uncharacterized protein</fullName>
    </submittedName>
</protein>
<comment type="caution">
    <text evidence="12">The sequence shown here is derived from an EMBL/GenBank/DDBJ whole genome shotgun (WGS) entry which is preliminary data.</text>
</comment>
<dbReference type="Gene3D" id="2.10.25.10">
    <property type="entry name" value="Laminin"/>
    <property type="match status" value="1"/>
</dbReference>
<evidence type="ECO:0000256" key="8">
    <source>
        <dbReference type="SAM" id="MobiDB-lite"/>
    </source>
</evidence>
<organism evidence="12 13">
    <name type="scientific">Loxostege sticticalis</name>
    <name type="common">Beet webworm moth</name>
    <dbReference type="NCBI Taxonomy" id="481309"/>
    <lineage>
        <taxon>Eukaryota</taxon>
        <taxon>Metazoa</taxon>
        <taxon>Ecdysozoa</taxon>
        <taxon>Arthropoda</taxon>
        <taxon>Hexapoda</taxon>
        <taxon>Insecta</taxon>
        <taxon>Pterygota</taxon>
        <taxon>Neoptera</taxon>
        <taxon>Endopterygota</taxon>
        <taxon>Lepidoptera</taxon>
        <taxon>Glossata</taxon>
        <taxon>Ditrysia</taxon>
        <taxon>Pyraloidea</taxon>
        <taxon>Crambidae</taxon>
        <taxon>Pyraustinae</taxon>
        <taxon>Loxostege</taxon>
    </lineage>
</organism>
<feature type="compositionally biased region" description="Acidic residues" evidence="8">
    <location>
        <begin position="422"/>
        <end position="436"/>
    </location>
</feature>
<dbReference type="CDD" id="cd00054">
    <property type="entry name" value="EGF_CA"/>
    <property type="match status" value="1"/>
</dbReference>
<evidence type="ECO:0000313" key="12">
    <source>
        <dbReference type="EMBL" id="KAL0821308.1"/>
    </source>
</evidence>
<keyword evidence="5" id="KW-1133">Transmembrane helix</keyword>
<feature type="region of interest" description="Disordered" evidence="8">
    <location>
        <begin position="256"/>
        <end position="288"/>
    </location>
</feature>
<feature type="signal peptide" evidence="9">
    <location>
        <begin position="1"/>
        <end position="19"/>
    </location>
</feature>
<evidence type="ECO:0000256" key="7">
    <source>
        <dbReference type="ARBA" id="ARBA00023157"/>
    </source>
</evidence>